<dbReference type="Proteomes" id="UP001499933">
    <property type="component" value="Unassembled WGS sequence"/>
</dbReference>
<comment type="caution">
    <text evidence="3">The sequence shown here is derived from an EMBL/GenBank/DDBJ whole genome shotgun (WGS) entry which is preliminary data.</text>
</comment>
<evidence type="ECO:0000313" key="4">
    <source>
        <dbReference type="Proteomes" id="UP001499933"/>
    </source>
</evidence>
<gene>
    <name evidence="3" type="ORF">GCM10009776_21550</name>
</gene>
<keyword evidence="1" id="KW-0472">Membrane</keyword>
<keyword evidence="1" id="KW-0812">Transmembrane</keyword>
<organism evidence="3 4">
    <name type="scientific">Microbacterium deminutum</name>
    <dbReference type="NCBI Taxonomy" id="344164"/>
    <lineage>
        <taxon>Bacteria</taxon>
        <taxon>Bacillati</taxon>
        <taxon>Actinomycetota</taxon>
        <taxon>Actinomycetes</taxon>
        <taxon>Micrococcales</taxon>
        <taxon>Microbacteriaceae</taxon>
        <taxon>Microbacterium</taxon>
    </lineage>
</organism>
<accession>A0ABN2QVG3</accession>
<evidence type="ECO:0000313" key="3">
    <source>
        <dbReference type="EMBL" id="GAA1958837.1"/>
    </source>
</evidence>
<feature type="transmembrane region" description="Helical" evidence="1">
    <location>
        <begin position="197"/>
        <end position="214"/>
    </location>
</feature>
<dbReference type="EMBL" id="BAAAOG010000003">
    <property type="protein sequence ID" value="GAA1958837.1"/>
    <property type="molecule type" value="Genomic_DNA"/>
</dbReference>
<keyword evidence="1" id="KW-1133">Transmembrane helix</keyword>
<reference evidence="3 4" key="1">
    <citation type="journal article" date="2019" name="Int. J. Syst. Evol. Microbiol.">
        <title>The Global Catalogue of Microorganisms (GCM) 10K type strain sequencing project: providing services to taxonomists for standard genome sequencing and annotation.</title>
        <authorList>
            <consortium name="The Broad Institute Genomics Platform"/>
            <consortium name="The Broad Institute Genome Sequencing Center for Infectious Disease"/>
            <person name="Wu L."/>
            <person name="Ma J."/>
        </authorList>
    </citation>
    <scope>NUCLEOTIDE SEQUENCE [LARGE SCALE GENOMIC DNA]</scope>
    <source>
        <strain evidence="3 4">JCM 14901</strain>
    </source>
</reference>
<evidence type="ECO:0000256" key="1">
    <source>
        <dbReference type="SAM" id="Phobius"/>
    </source>
</evidence>
<feature type="transmembrane region" description="Helical" evidence="1">
    <location>
        <begin position="62"/>
        <end position="82"/>
    </location>
</feature>
<sequence length="215" mass="23315">MDANGNDRMINASTDSKTLRPRFGRVLVVVCGAIALLFLVSLAFTGIVALLRFGALAILAEYVIWMLYWAPCVTIAPSGVIVRNVVREHEVTWPAIERIDTKYALQLFTAGGTITAWSAPAPGRHATMRVASPELKGLPESTYAAERSIRPSDIPSSESGLAALYVRRFWEQLRDGGFLDKGVEGTGVRTHWLRGEIVTVSVLAVVALAALLLVP</sequence>
<evidence type="ECO:0000259" key="2">
    <source>
        <dbReference type="Pfam" id="PF10756"/>
    </source>
</evidence>
<dbReference type="Pfam" id="PF10756">
    <property type="entry name" value="bPH_6"/>
    <property type="match status" value="1"/>
</dbReference>
<feature type="domain" description="Low molecular weight protein antigen 6 PH" evidence="2">
    <location>
        <begin position="71"/>
        <end position="138"/>
    </location>
</feature>
<proteinExistence type="predicted"/>
<protein>
    <recommendedName>
        <fullName evidence="2">Low molecular weight protein antigen 6 PH domain-containing protein</fullName>
    </recommendedName>
</protein>
<feature type="transmembrane region" description="Helical" evidence="1">
    <location>
        <begin position="26"/>
        <end position="50"/>
    </location>
</feature>
<dbReference type="InterPro" id="IPR019692">
    <property type="entry name" value="CFP-6_PH"/>
</dbReference>
<dbReference type="RefSeq" id="WP_344094407.1">
    <property type="nucleotide sequence ID" value="NZ_BAAAOG010000003.1"/>
</dbReference>
<keyword evidence="4" id="KW-1185">Reference proteome</keyword>
<name>A0ABN2QVG3_9MICO</name>